<dbReference type="GO" id="GO:0004424">
    <property type="term" value="F:imidazoleglycerol-phosphate dehydratase activity"/>
    <property type="evidence" value="ECO:0007669"/>
    <property type="project" value="UniProtKB-UniRule"/>
</dbReference>
<dbReference type="NCBIfam" id="NF002116">
    <property type="entry name" value="PRK00951.2-6"/>
    <property type="match status" value="1"/>
</dbReference>
<dbReference type="Proteomes" id="UP000317557">
    <property type="component" value="Unassembled WGS sequence"/>
</dbReference>
<evidence type="ECO:0000313" key="8">
    <source>
        <dbReference type="EMBL" id="SMO70301.1"/>
    </source>
</evidence>
<keyword evidence="6" id="KW-0963">Cytoplasm</keyword>
<evidence type="ECO:0000256" key="6">
    <source>
        <dbReference type="HAMAP-Rule" id="MF_00076"/>
    </source>
</evidence>
<comment type="similarity">
    <text evidence="6 7">Belongs to the imidazoleglycerol-phosphate dehydratase family.</text>
</comment>
<dbReference type="NCBIfam" id="NF002114">
    <property type="entry name" value="PRK00951.2-4"/>
    <property type="match status" value="1"/>
</dbReference>
<gene>
    <name evidence="6" type="primary">hisB</name>
    <name evidence="8" type="ORF">SAMN06265219_108120</name>
</gene>
<dbReference type="EC" id="4.2.1.19" evidence="6 7"/>
<dbReference type="NCBIfam" id="NF002111">
    <property type="entry name" value="PRK00951.2-1"/>
    <property type="match status" value="1"/>
</dbReference>
<dbReference type="AlphaFoldDB" id="A0A521DGP2"/>
<proteinExistence type="inferred from homology"/>
<comment type="subcellular location">
    <subcellularLocation>
        <location evidence="6 7">Cytoplasm</location>
    </subcellularLocation>
</comment>
<name>A0A521DGP2_9BACT</name>
<dbReference type="PROSITE" id="PS00955">
    <property type="entry name" value="IGP_DEHYDRATASE_2"/>
    <property type="match status" value="1"/>
</dbReference>
<evidence type="ECO:0000256" key="4">
    <source>
        <dbReference type="ARBA" id="ARBA00023102"/>
    </source>
</evidence>
<keyword evidence="9" id="KW-1185">Reference proteome</keyword>
<dbReference type="SUPFAM" id="SSF54211">
    <property type="entry name" value="Ribosomal protein S5 domain 2-like"/>
    <property type="match status" value="2"/>
</dbReference>
<dbReference type="InterPro" id="IPR020568">
    <property type="entry name" value="Ribosomal_Su5_D2-typ_SF"/>
</dbReference>
<dbReference type="UniPathway" id="UPA00031">
    <property type="reaction ID" value="UER00011"/>
</dbReference>
<dbReference type="GO" id="GO:0000105">
    <property type="term" value="P:L-histidine biosynthetic process"/>
    <property type="evidence" value="ECO:0007669"/>
    <property type="project" value="UniProtKB-UniRule"/>
</dbReference>
<accession>A0A521DGP2</accession>
<dbReference type="PROSITE" id="PS00954">
    <property type="entry name" value="IGP_DEHYDRATASE_1"/>
    <property type="match status" value="1"/>
</dbReference>
<dbReference type="InterPro" id="IPR000807">
    <property type="entry name" value="ImidazoleglycerolP_deHydtase"/>
</dbReference>
<evidence type="ECO:0000256" key="7">
    <source>
        <dbReference type="RuleBase" id="RU000599"/>
    </source>
</evidence>
<dbReference type="Gene3D" id="3.30.230.40">
    <property type="entry name" value="Imidazole glycerol phosphate dehydratase, domain 1"/>
    <property type="match status" value="2"/>
</dbReference>
<dbReference type="FunFam" id="3.30.230.40:FF:000003">
    <property type="entry name" value="Imidazoleglycerol-phosphate dehydratase HisB"/>
    <property type="match status" value="1"/>
</dbReference>
<dbReference type="OrthoDB" id="9790411at2"/>
<dbReference type="InterPro" id="IPR020565">
    <property type="entry name" value="ImidazoleglycerP_deHydtase_CS"/>
</dbReference>
<dbReference type="HAMAP" id="MF_00076">
    <property type="entry name" value="HisB"/>
    <property type="match status" value="1"/>
</dbReference>
<dbReference type="Pfam" id="PF00475">
    <property type="entry name" value="IGPD"/>
    <property type="match status" value="1"/>
</dbReference>
<keyword evidence="5 6" id="KW-0456">Lyase</keyword>
<protein>
    <recommendedName>
        <fullName evidence="2 6">Imidazoleglycerol-phosphate dehydratase</fullName>
        <shortName evidence="6">IGPD</shortName>
        <ecNumber evidence="6 7">4.2.1.19</ecNumber>
    </recommendedName>
</protein>
<dbReference type="PANTHER" id="PTHR23133">
    <property type="entry name" value="IMIDAZOLEGLYCEROL-PHOSPHATE DEHYDRATASE HIS7"/>
    <property type="match status" value="1"/>
</dbReference>
<dbReference type="CDD" id="cd07914">
    <property type="entry name" value="IGPD"/>
    <property type="match status" value="1"/>
</dbReference>
<dbReference type="RefSeq" id="WP_142454583.1">
    <property type="nucleotide sequence ID" value="NZ_FXTP01000008.1"/>
</dbReference>
<dbReference type="PANTHER" id="PTHR23133:SF2">
    <property type="entry name" value="IMIDAZOLEGLYCEROL-PHOSPHATE DEHYDRATASE"/>
    <property type="match status" value="1"/>
</dbReference>
<dbReference type="InterPro" id="IPR038494">
    <property type="entry name" value="IGPD_sf"/>
</dbReference>
<comment type="catalytic activity">
    <reaction evidence="6 7">
        <text>D-erythro-1-(imidazol-4-yl)glycerol 3-phosphate = 3-(imidazol-4-yl)-2-oxopropyl phosphate + H2O</text>
        <dbReference type="Rhea" id="RHEA:11040"/>
        <dbReference type="ChEBI" id="CHEBI:15377"/>
        <dbReference type="ChEBI" id="CHEBI:57766"/>
        <dbReference type="ChEBI" id="CHEBI:58278"/>
        <dbReference type="EC" id="4.2.1.19"/>
    </reaction>
</comment>
<sequence>MLISITKKALNDPNGEFLFREQTISSLKSISDGGRDIHVSTADLSPDQKKILEQENVSLFEDGEPDFLIDEVEGKLVLKKEDEVLIESESWGAVVKFITTKARTASIQRKTNETDINIEINLDGTGKADISTGLNFFDHMLDQIARHGLIDLKLKCDGDLEVDEHHTIEDVAIALGEVITKALGEKKGIERYGFVLPMDETQATVAIDLSGRPYLVFEGSLRREYVGDFPTEMIEHFFYSLAMNLKATLHVSFAGKNDHHKIEACFKGLARALKMAIEQNGRIKNQIPSSKGTL</sequence>
<keyword evidence="4 6" id="KW-0368">Histidine biosynthesis</keyword>
<evidence type="ECO:0000256" key="3">
    <source>
        <dbReference type="ARBA" id="ARBA00022605"/>
    </source>
</evidence>
<evidence type="ECO:0000256" key="2">
    <source>
        <dbReference type="ARBA" id="ARBA00016664"/>
    </source>
</evidence>
<dbReference type="EMBL" id="FXTP01000008">
    <property type="protein sequence ID" value="SMO70301.1"/>
    <property type="molecule type" value="Genomic_DNA"/>
</dbReference>
<evidence type="ECO:0000256" key="1">
    <source>
        <dbReference type="ARBA" id="ARBA00005047"/>
    </source>
</evidence>
<keyword evidence="3 6" id="KW-0028">Amino-acid biosynthesis</keyword>
<evidence type="ECO:0000256" key="5">
    <source>
        <dbReference type="ARBA" id="ARBA00023239"/>
    </source>
</evidence>
<evidence type="ECO:0000313" key="9">
    <source>
        <dbReference type="Proteomes" id="UP000317557"/>
    </source>
</evidence>
<reference evidence="8 9" key="1">
    <citation type="submission" date="2017-05" db="EMBL/GenBank/DDBJ databases">
        <authorList>
            <person name="Varghese N."/>
            <person name="Submissions S."/>
        </authorList>
    </citation>
    <scope>NUCLEOTIDE SEQUENCE [LARGE SCALE GENOMIC DNA]</scope>
    <source>
        <strain evidence="8 9">DSM 21985</strain>
    </source>
</reference>
<organism evidence="8 9">
    <name type="scientific">Gracilimonas mengyeensis</name>
    <dbReference type="NCBI Taxonomy" id="1302730"/>
    <lineage>
        <taxon>Bacteria</taxon>
        <taxon>Pseudomonadati</taxon>
        <taxon>Balneolota</taxon>
        <taxon>Balneolia</taxon>
        <taxon>Balneolales</taxon>
        <taxon>Balneolaceae</taxon>
        <taxon>Gracilimonas</taxon>
    </lineage>
</organism>
<comment type="pathway">
    <text evidence="1 6 7">Amino-acid biosynthesis; L-histidine biosynthesis; L-histidine from 5-phospho-alpha-D-ribose 1-diphosphate: step 6/9.</text>
</comment>
<dbReference type="GO" id="GO:0005737">
    <property type="term" value="C:cytoplasm"/>
    <property type="evidence" value="ECO:0007669"/>
    <property type="project" value="UniProtKB-SubCell"/>
</dbReference>
<dbReference type="FunFam" id="3.30.230.40:FF:000001">
    <property type="entry name" value="Imidazoleglycerol-phosphate dehydratase HisB"/>
    <property type="match status" value="1"/>
</dbReference>